<dbReference type="PANTHER" id="PTHR45655">
    <property type="entry name" value="GUANYLATE CYCLASE SOLUBLE SUBUNIT BETA-2"/>
    <property type="match status" value="1"/>
</dbReference>
<dbReference type="CDD" id="cd06225">
    <property type="entry name" value="HAMP"/>
    <property type="match status" value="1"/>
</dbReference>
<evidence type="ECO:0000256" key="1">
    <source>
        <dbReference type="ARBA" id="ARBA00022692"/>
    </source>
</evidence>
<evidence type="ECO:0000313" key="8">
    <source>
        <dbReference type="Proteomes" id="UP001501295"/>
    </source>
</evidence>
<dbReference type="PROSITE" id="PS50885">
    <property type="entry name" value="HAMP"/>
    <property type="match status" value="1"/>
</dbReference>
<keyword evidence="4" id="KW-0472">Membrane</keyword>
<dbReference type="RefSeq" id="WP_345375968.1">
    <property type="nucleotide sequence ID" value="NZ_BAABLM010000004.1"/>
</dbReference>
<evidence type="ECO:0000256" key="4">
    <source>
        <dbReference type="SAM" id="Phobius"/>
    </source>
</evidence>
<feature type="domain" description="Guanylate cyclase" evidence="5">
    <location>
        <begin position="568"/>
        <end position="695"/>
    </location>
</feature>
<dbReference type="Pfam" id="PF00672">
    <property type="entry name" value="HAMP"/>
    <property type="match status" value="1"/>
</dbReference>
<gene>
    <name evidence="7" type="ORF">GCM10025780_22450</name>
</gene>
<sequence length="744" mass="79671">MSQGSAAVGVDGGAAKRGDAPRDSVATAPIPRRRFRWAAFFGRGSLDIQSKLLVMLLAVSLLSTVVIGVIGYVNGRTSLQDAAFQQVTSLRESRLAELKRTVSEIQQDVVLDSRNQSAIQATDAFTSAFDALENTPVTAAEKTALSSYYSDTFAPQLEKATGQTTDPALFEPTTNPGAYLQTHYTVPFQGDFDKSLQETDAGDGSAWSAAHAEFHDYFKELVLQAGYDDVLLLDTRGNVIYSAYSGVDLGTNVQTGPYSKSGLATSYNAALRLNSVDAAVTTDFDPYQPSYSAPTAWISSPVGSGTSVQGVLAIQVPSATINSVMTGNKGWTGDGLGATGEAYLAGPDKTMRSDSRELLQNPKRFEKDAVANGTPIATAKEEVSTKSSILLQPVNTVAVTRALQGKSGTVIDTDYLGHQVLAAYAPAGLTGLNWVIVAKIDTSQAFSPVDVFTRNLFLSLAAIIVIVALLSLLLAQVFVRPVRRLQTAVNRVSAGEIGVEVETRSGDEFGDLGTSFNDMSRSLKLKQDLLDEQRAENDRLLLTLMPADVAKRYKEGEDSIAEDHQDVAVGFADIVGFDDFSRSKKSGDAIALLNGLWRAFDEAAERLGVEKVRSTQRGYLVSCGLTVPRVDNARRIVEFTLEQERIVERFNGVNSSTLSLRAGLDTGLVTSGLIGRSSMVYDMWGDAVNLAYRVQGVTARPGIYATQRVVDKLGDTVAAVEAGQVETQTGPQKVFQLGEDAGRG</sequence>
<feature type="transmembrane region" description="Helical" evidence="4">
    <location>
        <begin position="456"/>
        <end position="479"/>
    </location>
</feature>
<dbReference type="InterPro" id="IPR029787">
    <property type="entry name" value="Nucleotide_cyclase"/>
</dbReference>
<keyword evidence="8" id="KW-1185">Reference proteome</keyword>
<proteinExistence type="predicted"/>
<evidence type="ECO:0000313" key="7">
    <source>
        <dbReference type="EMBL" id="GAA4677269.1"/>
    </source>
</evidence>
<dbReference type="Gene3D" id="3.30.450.20">
    <property type="entry name" value="PAS domain"/>
    <property type="match status" value="1"/>
</dbReference>
<dbReference type="InterPro" id="IPR001054">
    <property type="entry name" value="A/G_cyclase"/>
</dbReference>
<name>A0ABP8W271_9MICO</name>
<dbReference type="InterPro" id="IPR003660">
    <property type="entry name" value="HAMP_dom"/>
</dbReference>
<reference evidence="8" key="1">
    <citation type="journal article" date="2019" name="Int. J. Syst. Evol. Microbiol.">
        <title>The Global Catalogue of Microorganisms (GCM) 10K type strain sequencing project: providing services to taxonomists for standard genome sequencing and annotation.</title>
        <authorList>
            <consortium name="The Broad Institute Genomics Platform"/>
            <consortium name="The Broad Institute Genome Sequencing Center for Infectious Disease"/>
            <person name="Wu L."/>
            <person name="Ma J."/>
        </authorList>
    </citation>
    <scope>NUCLEOTIDE SEQUENCE [LARGE SCALE GENOMIC DNA]</scope>
    <source>
        <strain evidence="8">JCM 18956</strain>
    </source>
</reference>
<accession>A0ABP8W271</accession>
<dbReference type="CDD" id="cd07302">
    <property type="entry name" value="CHD"/>
    <property type="match status" value="1"/>
</dbReference>
<protein>
    <submittedName>
        <fullName evidence="7">Adenylate/guanylate cyclase domain-containing protein</fullName>
    </submittedName>
</protein>
<feature type="transmembrane region" description="Helical" evidence="4">
    <location>
        <begin position="52"/>
        <end position="73"/>
    </location>
</feature>
<dbReference type="SMART" id="SM00044">
    <property type="entry name" value="CYCc"/>
    <property type="match status" value="1"/>
</dbReference>
<dbReference type="SMART" id="SM00304">
    <property type="entry name" value="HAMP"/>
    <property type="match status" value="1"/>
</dbReference>
<evidence type="ECO:0000259" key="5">
    <source>
        <dbReference type="PROSITE" id="PS50125"/>
    </source>
</evidence>
<feature type="domain" description="HAMP" evidence="6">
    <location>
        <begin position="476"/>
        <end position="528"/>
    </location>
</feature>
<dbReference type="SUPFAM" id="SSF158472">
    <property type="entry name" value="HAMP domain-like"/>
    <property type="match status" value="1"/>
</dbReference>
<evidence type="ECO:0000256" key="3">
    <source>
        <dbReference type="SAM" id="MobiDB-lite"/>
    </source>
</evidence>
<dbReference type="EMBL" id="BAABLM010000004">
    <property type="protein sequence ID" value="GAA4677269.1"/>
    <property type="molecule type" value="Genomic_DNA"/>
</dbReference>
<dbReference type="PANTHER" id="PTHR45655:SF13">
    <property type="entry name" value="SOLUBLE GUANYLATE CYCLASE GCY-32-RELATED"/>
    <property type="match status" value="1"/>
</dbReference>
<feature type="region of interest" description="Disordered" evidence="3">
    <location>
        <begin position="1"/>
        <end position="25"/>
    </location>
</feature>
<dbReference type="Pfam" id="PF00211">
    <property type="entry name" value="Guanylate_cyc"/>
    <property type="match status" value="1"/>
</dbReference>
<dbReference type="Gene3D" id="6.10.340.10">
    <property type="match status" value="1"/>
</dbReference>
<comment type="caution">
    <text evidence="7">The sequence shown here is derived from an EMBL/GenBank/DDBJ whole genome shotgun (WGS) entry which is preliminary data.</text>
</comment>
<dbReference type="Gene3D" id="3.30.70.1230">
    <property type="entry name" value="Nucleotide cyclase"/>
    <property type="match status" value="1"/>
</dbReference>
<dbReference type="SUPFAM" id="SSF55073">
    <property type="entry name" value="Nucleotide cyclase"/>
    <property type="match status" value="1"/>
</dbReference>
<dbReference type="PROSITE" id="PS50125">
    <property type="entry name" value="GUANYLATE_CYCLASE_2"/>
    <property type="match status" value="1"/>
</dbReference>
<evidence type="ECO:0000256" key="2">
    <source>
        <dbReference type="ARBA" id="ARBA00022989"/>
    </source>
</evidence>
<keyword evidence="2 4" id="KW-1133">Transmembrane helix</keyword>
<dbReference type="Proteomes" id="UP001501295">
    <property type="component" value="Unassembled WGS sequence"/>
</dbReference>
<evidence type="ECO:0000259" key="6">
    <source>
        <dbReference type="PROSITE" id="PS50885"/>
    </source>
</evidence>
<organism evidence="7 8">
    <name type="scientific">Frondihabitans cladoniiphilus</name>
    <dbReference type="NCBI Taxonomy" id="715785"/>
    <lineage>
        <taxon>Bacteria</taxon>
        <taxon>Bacillati</taxon>
        <taxon>Actinomycetota</taxon>
        <taxon>Actinomycetes</taxon>
        <taxon>Micrococcales</taxon>
        <taxon>Microbacteriaceae</taxon>
        <taxon>Frondihabitans</taxon>
    </lineage>
</organism>
<keyword evidence="1 4" id="KW-0812">Transmembrane</keyword>